<dbReference type="PROSITE" id="PS51462">
    <property type="entry name" value="NUDIX"/>
    <property type="match status" value="1"/>
</dbReference>
<dbReference type="Gene3D" id="3.90.79.10">
    <property type="entry name" value="Nucleoside Triphosphate Pyrophosphohydrolase"/>
    <property type="match status" value="1"/>
</dbReference>
<dbReference type="SUPFAM" id="SSF55811">
    <property type="entry name" value="Nudix"/>
    <property type="match status" value="1"/>
</dbReference>
<accession>A0A4R3T7I2</accession>
<feature type="domain" description="Nudix hydrolase" evidence="2">
    <location>
        <begin position="11"/>
        <end position="146"/>
    </location>
</feature>
<dbReference type="Proteomes" id="UP000295773">
    <property type="component" value="Unassembled WGS sequence"/>
</dbReference>
<dbReference type="PROSITE" id="PS00893">
    <property type="entry name" value="NUDIX_BOX"/>
    <property type="match status" value="1"/>
</dbReference>
<evidence type="ECO:0000256" key="1">
    <source>
        <dbReference type="ARBA" id="ARBA00022801"/>
    </source>
</evidence>
<reference evidence="3 4" key="1">
    <citation type="submission" date="2019-03" db="EMBL/GenBank/DDBJ databases">
        <title>Genomic Encyclopedia of Type Strains, Phase IV (KMG-IV): sequencing the most valuable type-strain genomes for metagenomic binning, comparative biology and taxonomic classification.</title>
        <authorList>
            <person name="Goeker M."/>
        </authorList>
    </citation>
    <scope>NUCLEOTIDE SEQUENCE [LARGE SCALE GENOMIC DNA]</scope>
    <source>
        <strain evidence="3 4">DSM 29481</strain>
    </source>
</reference>
<keyword evidence="1" id="KW-0378">Hydrolase</keyword>
<dbReference type="RefSeq" id="WP_132225286.1">
    <property type="nucleotide sequence ID" value="NZ_JADPGE010000014.1"/>
</dbReference>
<dbReference type="InterPro" id="IPR014078">
    <property type="entry name" value="Nudix_YtkD"/>
</dbReference>
<organism evidence="3 4">
    <name type="scientific">Longicatena caecimuris</name>
    <dbReference type="NCBI Taxonomy" id="1796635"/>
    <lineage>
        <taxon>Bacteria</taxon>
        <taxon>Bacillati</taxon>
        <taxon>Bacillota</taxon>
        <taxon>Erysipelotrichia</taxon>
        <taxon>Erysipelotrichales</taxon>
        <taxon>Erysipelotrichaceae</taxon>
        <taxon>Longicatena</taxon>
    </lineage>
</organism>
<evidence type="ECO:0000259" key="2">
    <source>
        <dbReference type="PROSITE" id="PS51462"/>
    </source>
</evidence>
<comment type="caution">
    <text evidence="3">The sequence shown here is derived from an EMBL/GenBank/DDBJ whole genome shotgun (WGS) entry which is preliminary data.</text>
</comment>
<dbReference type="AlphaFoldDB" id="A0A4R3T7I2"/>
<gene>
    <name evidence="3" type="ORF">EDD61_11836</name>
</gene>
<protein>
    <submittedName>
        <fullName evidence="3">8-oxo-dGTPase</fullName>
    </submittedName>
</protein>
<evidence type="ECO:0000313" key="3">
    <source>
        <dbReference type="EMBL" id="TCU57593.1"/>
    </source>
</evidence>
<dbReference type="CDD" id="cd04665">
    <property type="entry name" value="NUDIX_RppH"/>
    <property type="match status" value="1"/>
</dbReference>
<name>A0A4R3T7I2_9FIRM</name>
<proteinExistence type="predicted"/>
<dbReference type="InterPro" id="IPR015797">
    <property type="entry name" value="NUDIX_hydrolase-like_dom_sf"/>
</dbReference>
<evidence type="ECO:0000313" key="4">
    <source>
        <dbReference type="Proteomes" id="UP000295773"/>
    </source>
</evidence>
<keyword evidence="4" id="KW-1185">Reference proteome</keyword>
<dbReference type="InterPro" id="IPR020084">
    <property type="entry name" value="NUDIX_hydrolase_CS"/>
</dbReference>
<dbReference type="GO" id="GO:0016787">
    <property type="term" value="F:hydrolase activity"/>
    <property type="evidence" value="ECO:0007669"/>
    <property type="project" value="UniProtKB-KW"/>
</dbReference>
<dbReference type="InterPro" id="IPR000086">
    <property type="entry name" value="NUDIX_hydrolase_dom"/>
</dbReference>
<sequence length="148" mass="17552">MKIKFYEKVDDEKLLFAVIVAKYKEQWVFCKHKQRNSYELCGGHREANESILDCARREFYEESGAKEYQLIPLCVYSCLGKTRVKESSDEHETFGMLYYAEVYDFDELPESEIQEIAFFTDVKKIPEWTYPQIQPILFAKAQSMLTKK</sequence>
<dbReference type="EMBL" id="SMBP01000018">
    <property type="protein sequence ID" value="TCU57593.1"/>
    <property type="molecule type" value="Genomic_DNA"/>
</dbReference>
<dbReference type="Pfam" id="PF00293">
    <property type="entry name" value="NUDIX"/>
    <property type="match status" value="1"/>
</dbReference>